<feature type="domain" description="Protein kinase" evidence="8">
    <location>
        <begin position="114"/>
        <end position="380"/>
    </location>
</feature>
<keyword evidence="10" id="KW-1185">Reference proteome</keyword>
<dbReference type="Gene3D" id="1.10.510.10">
    <property type="entry name" value="Transferase(Phosphotransferase) domain 1"/>
    <property type="match status" value="1"/>
</dbReference>
<keyword evidence="2 5" id="KW-0547">Nucleotide-binding</keyword>
<gene>
    <name evidence="9" type="ORF">POL72_29530</name>
</gene>
<dbReference type="PANTHER" id="PTHR43289:SF34">
    <property type="entry name" value="SERINE_THREONINE-PROTEIN KINASE YBDM-RELATED"/>
    <property type="match status" value="1"/>
</dbReference>
<protein>
    <submittedName>
        <fullName evidence="9">Serine/threonine-protein kinase</fullName>
    </submittedName>
</protein>
<dbReference type="PROSITE" id="PS00107">
    <property type="entry name" value="PROTEIN_KINASE_ATP"/>
    <property type="match status" value="1"/>
</dbReference>
<feature type="compositionally biased region" description="Low complexity" evidence="6">
    <location>
        <begin position="15"/>
        <end position="32"/>
    </location>
</feature>
<evidence type="ECO:0000259" key="8">
    <source>
        <dbReference type="PROSITE" id="PS50011"/>
    </source>
</evidence>
<evidence type="ECO:0000256" key="1">
    <source>
        <dbReference type="ARBA" id="ARBA00022679"/>
    </source>
</evidence>
<dbReference type="CDD" id="cd14014">
    <property type="entry name" value="STKc_PknB_like"/>
    <property type="match status" value="1"/>
</dbReference>
<keyword evidence="3 9" id="KW-0418">Kinase</keyword>
<feature type="binding site" evidence="5">
    <location>
        <position position="144"/>
    </location>
    <ligand>
        <name>ATP</name>
        <dbReference type="ChEBI" id="CHEBI:30616"/>
    </ligand>
</feature>
<dbReference type="PANTHER" id="PTHR43289">
    <property type="entry name" value="MITOGEN-ACTIVATED PROTEIN KINASE KINASE KINASE 20-RELATED"/>
    <property type="match status" value="1"/>
</dbReference>
<dbReference type="RefSeq" id="WP_272099360.1">
    <property type="nucleotide sequence ID" value="NZ_JAQNDK010000003.1"/>
</dbReference>
<keyword evidence="7" id="KW-0812">Transmembrane</keyword>
<evidence type="ECO:0000256" key="5">
    <source>
        <dbReference type="PROSITE-ProRule" id="PRU10141"/>
    </source>
</evidence>
<feature type="transmembrane region" description="Helical" evidence="7">
    <location>
        <begin position="510"/>
        <end position="532"/>
    </location>
</feature>
<evidence type="ECO:0000313" key="9">
    <source>
        <dbReference type="EMBL" id="MDC0681916.1"/>
    </source>
</evidence>
<keyword evidence="7" id="KW-1133">Transmembrane helix</keyword>
<dbReference type="InterPro" id="IPR008271">
    <property type="entry name" value="Ser/Thr_kinase_AS"/>
</dbReference>
<name>A0ABT5C666_9BACT</name>
<dbReference type="Proteomes" id="UP001217485">
    <property type="component" value="Unassembled WGS sequence"/>
</dbReference>
<dbReference type="Gene3D" id="3.30.200.20">
    <property type="entry name" value="Phosphorylase Kinase, domain 1"/>
    <property type="match status" value="1"/>
</dbReference>
<feature type="region of interest" description="Disordered" evidence="6">
    <location>
        <begin position="64"/>
        <end position="104"/>
    </location>
</feature>
<feature type="region of interest" description="Disordered" evidence="6">
    <location>
        <begin position="15"/>
        <end position="51"/>
    </location>
</feature>
<keyword evidence="7" id="KW-0472">Membrane</keyword>
<dbReference type="GO" id="GO:0016301">
    <property type="term" value="F:kinase activity"/>
    <property type="evidence" value="ECO:0007669"/>
    <property type="project" value="UniProtKB-KW"/>
</dbReference>
<feature type="compositionally biased region" description="Low complexity" evidence="6">
    <location>
        <begin position="64"/>
        <end position="76"/>
    </location>
</feature>
<accession>A0ABT5C666</accession>
<keyword evidence="1" id="KW-0808">Transferase</keyword>
<evidence type="ECO:0000256" key="4">
    <source>
        <dbReference type="ARBA" id="ARBA00022840"/>
    </source>
</evidence>
<evidence type="ECO:0000256" key="6">
    <source>
        <dbReference type="SAM" id="MobiDB-lite"/>
    </source>
</evidence>
<keyword evidence="4 5" id="KW-0067">ATP-binding</keyword>
<dbReference type="Pfam" id="PF00069">
    <property type="entry name" value="Pkinase"/>
    <property type="match status" value="1"/>
</dbReference>
<dbReference type="InterPro" id="IPR000719">
    <property type="entry name" value="Prot_kinase_dom"/>
</dbReference>
<evidence type="ECO:0000256" key="2">
    <source>
        <dbReference type="ARBA" id="ARBA00022741"/>
    </source>
</evidence>
<feature type="compositionally biased region" description="Low complexity" evidence="6">
    <location>
        <begin position="84"/>
        <end position="100"/>
    </location>
</feature>
<dbReference type="InterPro" id="IPR017441">
    <property type="entry name" value="Protein_kinase_ATP_BS"/>
</dbReference>
<evidence type="ECO:0000256" key="7">
    <source>
        <dbReference type="SAM" id="Phobius"/>
    </source>
</evidence>
<dbReference type="PROSITE" id="PS00108">
    <property type="entry name" value="PROTEIN_KINASE_ST"/>
    <property type="match status" value="1"/>
</dbReference>
<dbReference type="InterPro" id="IPR011009">
    <property type="entry name" value="Kinase-like_dom_sf"/>
</dbReference>
<evidence type="ECO:0000256" key="3">
    <source>
        <dbReference type="ARBA" id="ARBA00022777"/>
    </source>
</evidence>
<dbReference type="SUPFAM" id="SSF56112">
    <property type="entry name" value="Protein kinase-like (PK-like)"/>
    <property type="match status" value="1"/>
</dbReference>
<proteinExistence type="predicted"/>
<organism evidence="9 10">
    <name type="scientific">Sorangium atrum</name>
    <dbReference type="NCBI Taxonomy" id="2995308"/>
    <lineage>
        <taxon>Bacteria</taxon>
        <taxon>Pseudomonadati</taxon>
        <taxon>Myxococcota</taxon>
        <taxon>Polyangia</taxon>
        <taxon>Polyangiales</taxon>
        <taxon>Polyangiaceae</taxon>
        <taxon>Sorangium</taxon>
    </lineage>
</organism>
<reference evidence="9 10" key="1">
    <citation type="submission" date="2023-01" db="EMBL/GenBank/DDBJ databases">
        <title>Minimal conservation of predation-associated metabolite biosynthetic gene clusters underscores biosynthetic potential of Myxococcota including descriptions for ten novel species: Archangium lansinium sp. nov., Myxococcus landrumus sp. nov., Nannocystis bai.</title>
        <authorList>
            <person name="Ahearne A."/>
            <person name="Stevens C."/>
            <person name="Dowd S."/>
        </authorList>
    </citation>
    <scope>NUCLEOTIDE SEQUENCE [LARGE SCALE GENOMIC DNA]</scope>
    <source>
        <strain evidence="9 10">WIWO2</strain>
    </source>
</reference>
<dbReference type="EMBL" id="JAQNDK010000003">
    <property type="protein sequence ID" value="MDC0681916.1"/>
    <property type="molecule type" value="Genomic_DNA"/>
</dbReference>
<dbReference type="SMART" id="SM00220">
    <property type="entry name" value="S_TKc"/>
    <property type="match status" value="1"/>
</dbReference>
<feature type="transmembrane region" description="Helical" evidence="7">
    <location>
        <begin position="466"/>
        <end position="489"/>
    </location>
</feature>
<feature type="transmembrane region" description="Helical" evidence="7">
    <location>
        <begin position="538"/>
        <end position="561"/>
    </location>
</feature>
<feature type="transmembrane region" description="Helical" evidence="7">
    <location>
        <begin position="428"/>
        <end position="454"/>
    </location>
</feature>
<sequence length="568" mass="58663">MSDTERQAALAAVRGAQAAAAAAAATSTTAETVRPPPPPPPAAGAAAHELAAETVRPAALPKGLAAAAAHDATADTVRPPAPPAGSAAGPPDSAAGGQPAEADPLVGTTVAGAYHVIRLLGEGGMGRVYETHHTRIPGKRFALKTLHPELAQQPTVLARFQREAEAAASIRSPHVVEIFDVNRLSDGRPCIIAEYLEGKGLDELLAGSGGRLPAGAAVRIAREVCEGIAAAHAAGIVHRDIKPENIFLTGDPACPTVKVLDFGISKTSAPSTLTRTGMVLGTPAYMAPEQAKGEDIDPRADIYAVGAVLYHALTGQRPFERSDPTAVLLAVMTEEPPPPRSLNPEIPPGLEVIVQRAMAKQREGRHASMGELAGELAPYEEAAAPGPPSARASLARASVVLGRPYALSHAFGLPGSASSEAYLTRQMVFLVVSLGLGWLGAGLVSCLAGFARAARGDAAAMSGQGATLLTLGILCALFGVGLLGGFYIFRRVWRDDARMSALAPRLTTPVVLALVAYGSASLLVRLVEAVVLRRAIGIAWPVWDALLFLISALAAGAAALFQWRGQRR</sequence>
<dbReference type="PROSITE" id="PS50011">
    <property type="entry name" value="PROTEIN_KINASE_DOM"/>
    <property type="match status" value="1"/>
</dbReference>
<comment type="caution">
    <text evidence="9">The sequence shown here is derived from an EMBL/GenBank/DDBJ whole genome shotgun (WGS) entry which is preliminary data.</text>
</comment>
<evidence type="ECO:0000313" key="10">
    <source>
        <dbReference type="Proteomes" id="UP001217485"/>
    </source>
</evidence>